<dbReference type="EMBL" id="PFNO01000200">
    <property type="protein sequence ID" value="PIZ46874.1"/>
    <property type="molecule type" value="Genomic_DNA"/>
</dbReference>
<gene>
    <name evidence="3" type="ORF">COY29_05935</name>
</gene>
<evidence type="ECO:0000313" key="4">
    <source>
        <dbReference type="Proteomes" id="UP000229753"/>
    </source>
</evidence>
<comment type="caution">
    <text evidence="3">The sequence shown here is derived from an EMBL/GenBank/DDBJ whole genome shotgun (WGS) entry which is preliminary data.</text>
</comment>
<feature type="signal peptide" evidence="2">
    <location>
        <begin position="1"/>
        <end position="31"/>
    </location>
</feature>
<proteinExistence type="predicted"/>
<organism evidence="3 4">
    <name type="scientific">Candidatus Woesebacteria bacterium CG_4_10_14_0_2_um_filter_39_14</name>
    <dbReference type="NCBI Taxonomy" id="1975054"/>
    <lineage>
        <taxon>Bacteria</taxon>
        <taxon>Candidatus Woeseibacteriota</taxon>
    </lineage>
</organism>
<feature type="transmembrane region" description="Helical" evidence="1">
    <location>
        <begin position="363"/>
        <end position="384"/>
    </location>
</feature>
<accession>A0A2M7TKN5</accession>
<feature type="transmembrane region" description="Helical" evidence="1">
    <location>
        <begin position="331"/>
        <end position="351"/>
    </location>
</feature>
<feature type="transmembrane region" description="Helical" evidence="1">
    <location>
        <begin position="179"/>
        <end position="199"/>
    </location>
</feature>
<keyword evidence="1" id="KW-0812">Transmembrane</keyword>
<dbReference type="Proteomes" id="UP000229753">
    <property type="component" value="Unassembled WGS sequence"/>
</dbReference>
<sequence length="513" mass="56853">MKNLLKKILLVLSSVFIVLSSSLALPAAAHAQSTWYNQPFPEWYLKVYDENSSPPNEIFGERYTAAQVDWIFSSLISKIINIAVLGHTEVVVCIFNGPPTCIADAIQSGIKDITDFFGLSSNNTPGTFLAFIGSNPVSGVVYTKNLLNKFHIVSPVYAQGVGFNAANSIMELWKVTRNISYMLLVLVVIVMAFMIMFRVKISPQVIISVQSALPKLIIAVILITFSYAIAGFLIDLMYVVLGLLAVLISQSGMTTEEAKNLFLEFTTKHNAISLLFEYWFMFVCVSFTTVLSKFTVINQIAGLFLTIFAVVTIFAMLWYSIKMIIIMFKNFVLIMLAIITAPLEIMVGTIVGSSGFGPWLRKFISYLAVYPVWAIMFFLAFFFLGQGVPNWFPDFNQLSVFPFNIKLGFITANAWDPPLSTWVVTGENFIWCLVSYIIITMTPKVTEVIQSAIQNKPFGYGSGMGEVVQAGRFVGTTAENITRSPTMMTTLNKGKGTVASVVNALKWLAALPK</sequence>
<feature type="transmembrane region" description="Helical" evidence="1">
    <location>
        <begin position="236"/>
        <end position="253"/>
    </location>
</feature>
<protein>
    <submittedName>
        <fullName evidence="3">Uncharacterized protein</fullName>
    </submittedName>
</protein>
<evidence type="ECO:0000256" key="2">
    <source>
        <dbReference type="SAM" id="SignalP"/>
    </source>
</evidence>
<evidence type="ECO:0000313" key="3">
    <source>
        <dbReference type="EMBL" id="PIZ46874.1"/>
    </source>
</evidence>
<feature type="chain" id="PRO_5014695542" evidence="2">
    <location>
        <begin position="32"/>
        <end position="513"/>
    </location>
</feature>
<reference evidence="4" key="1">
    <citation type="submission" date="2017-09" db="EMBL/GenBank/DDBJ databases">
        <title>Depth-based differentiation of microbial function through sediment-hosted aquifers and enrichment of novel symbionts in the deep terrestrial subsurface.</title>
        <authorList>
            <person name="Probst A.J."/>
            <person name="Ladd B."/>
            <person name="Jarett J.K."/>
            <person name="Geller-Mcgrath D.E."/>
            <person name="Sieber C.M.K."/>
            <person name="Emerson J.B."/>
            <person name="Anantharaman K."/>
            <person name="Thomas B.C."/>
            <person name="Malmstrom R."/>
            <person name="Stieglmeier M."/>
            <person name="Klingl A."/>
            <person name="Woyke T."/>
            <person name="Ryan C.M."/>
            <person name="Banfield J.F."/>
        </authorList>
    </citation>
    <scope>NUCLEOTIDE SEQUENCE [LARGE SCALE GENOMIC DNA]</scope>
</reference>
<evidence type="ECO:0000256" key="1">
    <source>
        <dbReference type="SAM" id="Phobius"/>
    </source>
</evidence>
<name>A0A2M7TKN5_9BACT</name>
<keyword evidence="2" id="KW-0732">Signal</keyword>
<dbReference type="AlphaFoldDB" id="A0A2M7TKN5"/>
<feature type="transmembrane region" description="Helical" evidence="1">
    <location>
        <begin position="274"/>
        <end position="294"/>
    </location>
</feature>
<keyword evidence="1" id="KW-1133">Transmembrane helix</keyword>
<keyword evidence="1" id="KW-0472">Membrane</keyword>
<feature type="transmembrane region" description="Helical" evidence="1">
    <location>
        <begin position="300"/>
        <end position="319"/>
    </location>
</feature>